<dbReference type="Pfam" id="PF17227">
    <property type="entry name" value="DUF5302"/>
    <property type="match status" value="1"/>
</dbReference>
<dbReference type="RefSeq" id="WP_194706059.1">
    <property type="nucleotide sequence ID" value="NZ_JADKPN010000002.1"/>
</dbReference>
<name>A0A930VF93_9ACTN</name>
<evidence type="ECO:0000313" key="2">
    <source>
        <dbReference type="EMBL" id="MBF4762895.1"/>
    </source>
</evidence>
<accession>A0A930VF93</accession>
<comment type="caution">
    <text evidence="2">The sequence shown here is derived from an EMBL/GenBank/DDBJ whole genome shotgun (WGS) entry which is preliminary data.</text>
</comment>
<reference evidence="2" key="1">
    <citation type="submission" date="2020-11" db="EMBL/GenBank/DDBJ databases">
        <title>Nocardioides sp. nov., isolated from Soil of Cynanchum wilfordii Hemsley rhizosphere.</title>
        <authorList>
            <person name="Lee J.-S."/>
            <person name="Suh M.K."/>
            <person name="Kim J.-S."/>
        </authorList>
    </citation>
    <scope>NUCLEOTIDE SEQUENCE</scope>
    <source>
        <strain evidence="2">KCTC 19275</strain>
    </source>
</reference>
<feature type="compositionally biased region" description="Basic residues" evidence="1">
    <location>
        <begin position="55"/>
        <end position="66"/>
    </location>
</feature>
<gene>
    <name evidence="2" type="ORF">ISU07_07125</name>
</gene>
<protein>
    <submittedName>
        <fullName evidence="2">DUF5302 family protein</fullName>
    </submittedName>
</protein>
<keyword evidence="3" id="KW-1185">Reference proteome</keyword>
<evidence type="ECO:0000256" key="1">
    <source>
        <dbReference type="SAM" id="MobiDB-lite"/>
    </source>
</evidence>
<feature type="region of interest" description="Disordered" evidence="1">
    <location>
        <begin position="1"/>
        <end position="66"/>
    </location>
</feature>
<dbReference type="InterPro" id="IPR035172">
    <property type="entry name" value="DUF5302"/>
</dbReference>
<dbReference type="EMBL" id="JADKPN010000002">
    <property type="protein sequence ID" value="MBF4762895.1"/>
    <property type="molecule type" value="Genomic_DNA"/>
</dbReference>
<sequence length="66" mass="6830">MPASRDESGANEDIKAKMREALERKKQGGSKGKGGDNPLREKAHGSEVTGGAAPKMHRRKAGGGGS</sequence>
<feature type="compositionally biased region" description="Basic and acidic residues" evidence="1">
    <location>
        <begin position="1"/>
        <end position="26"/>
    </location>
</feature>
<proteinExistence type="predicted"/>
<dbReference type="Proteomes" id="UP000640489">
    <property type="component" value="Unassembled WGS sequence"/>
</dbReference>
<organism evidence="2 3">
    <name type="scientific">Nocardioides islandensis</name>
    <dbReference type="NCBI Taxonomy" id="433663"/>
    <lineage>
        <taxon>Bacteria</taxon>
        <taxon>Bacillati</taxon>
        <taxon>Actinomycetota</taxon>
        <taxon>Actinomycetes</taxon>
        <taxon>Propionibacteriales</taxon>
        <taxon>Nocardioidaceae</taxon>
        <taxon>Nocardioides</taxon>
    </lineage>
</organism>
<evidence type="ECO:0000313" key="3">
    <source>
        <dbReference type="Proteomes" id="UP000640489"/>
    </source>
</evidence>
<dbReference type="AlphaFoldDB" id="A0A930VF93"/>